<dbReference type="EMBL" id="PVZC01000003">
    <property type="protein sequence ID" value="PRX99876.1"/>
    <property type="molecule type" value="Genomic_DNA"/>
</dbReference>
<evidence type="ECO:0000313" key="2">
    <source>
        <dbReference type="EMBL" id="PRX99876.1"/>
    </source>
</evidence>
<dbReference type="RefSeq" id="WP_211302835.1">
    <property type="nucleotide sequence ID" value="NZ_PVZC01000003.1"/>
</dbReference>
<sequence>MSVRVAGPPARIRWAVGLLGVRPGDRVLEAGCGPGVAARLVCDLLDDGRMLAVDRSAVAVRRTTARNAEHVASGRLEVRQGELGGLDLPPGSFDTAFTVNVNLFWTRSPARELAVLRAALRSGGRLYVLYGGGPADGGRVLAAVSAALAGHGFGGVRTHQGEAGSGVSGLVPG</sequence>
<dbReference type="InterPro" id="IPR041698">
    <property type="entry name" value="Methyltransf_25"/>
</dbReference>
<dbReference type="CDD" id="cd02440">
    <property type="entry name" value="AdoMet_MTases"/>
    <property type="match status" value="1"/>
</dbReference>
<dbReference type="SUPFAM" id="SSF53335">
    <property type="entry name" value="S-adenosyl-L-methionine-dependent methyltransferases"/>
    <property type="match status" value="1"/>
</dbReference>
<accession>A0A2T0Q7T7</accession>
<evidence type="ECO:0000259" key="1">
    <source>
        <dbReference type="Pfam" id="PF13649"/>
    </source>
</evidence>
<proteinExistence type="predicted"/>
<dbReference type="InterPro" id="IPR029063">
    <property type="entry name" value="SAM-dependent_MTases_sf"/>
</dbReference>
<protein>
    <submittedName>
        <fullName evidence="2">Methyltransferase family protein</fullName>
    </submittedName>
</protein>
<dbReference type="Gene3D" id="3.40.50.150">
    <property type="entry name" value="Vaccinia Virus protein VP39"/>
    <property type="match status" value="1"/>
</dbReference>
<name>A0A2T0Q7T7_9ACTN</name>
<dbReference type="AlphaFoldDB" id="A0A2T0Q7T7"/>
<comment type="caution">
    <text evidence="2">The sequence shown here is derived from an EMBL/GenBank/DDBJ whole genome shotgun (WGS) entry which is preliminary data.</text>
</comment>
<keyword evidence="3" id="KW-1185">Reference proteome</keyword>
<feature type="domain" description="Methyltransferase" evidence="1">
    <location>
        <begin position="27"/>
        <end position="124"/>
    </location>
</feature>
<gene>
    <name evidence="2" type="ORF">CLV72_103483</name>
</gene>
<dbReference type="GO" id="GO:0032259">
    <property type="term" value="P:methylation"/>
    <property type="evidence" value="ECO:0007669"/>
    <property type="project" value="UniProtKB-KW"/>
</dbReference>
<dbReference type="Proteomes" id="UP000237846">
    <property type="component" value="Unassembled WGS sequence"/>
</dbReference>
<keyword evidence="2" id="KW-0489">Methyltransferase</keyword>
<dbReference type="Pfam" id="PF13649">
    <property type="entry name" value="Methyltransf_25"/>
    <property type="match status" value="1"/>
</dbReference>
<evidence type="ECO:0000313" key="3">
    <source>
        <dbReference type="Proteomes" id="UP000237846"/>
    </source>
</evidence>
<organism evidence="2 3">
    <name type="scientific">Allonocardiopsis opalescens</name>
    <dbReference type="NCBI Taxonomy" id="1144618"/>
    <lineage>
        <taxon>Bacteria</taxon>
        <taxon>Bacillati</taxon>
        <taxon>Actinomycetota</taxon>
        <taxon>Actinomycetes</taxon>
        <taxon>Streptosporangiales</taxon>
        <taxon>Allonocardiopsis</taxon>
    </lineage>
</organism>
<reference evidence="2 3" key="1">
    <citation type="submission" date="2018-03" db="EMBL/GenBank/DDBJ databases">
        <title>Genomic Encyclopedia of Archaeal and Bacterial Type Strains, Phase II (KMG-II): from individual species to whole genera.</title>
        <authorList>
            <person name="Goeker M."/>
        </authorList>
    </citation>
    <scope>NUCLEOTIDE SEQUENCE [LARGE SCALE GENOMIC DNA]</scope>
    <source>
        <strain evidence="2 3">DSM 45601</strain>
    </source>
</reference>
<dbReference type="GO" id="GO:0008168">
    <property type="term" value="F:methyltransferase activity"/>
    <property type="evidence" value="ECO:0007669"/>
    <property type="project" value="UniProtKB-KW"/>
</dbReference>
<keyword evidence="2" id="KW-0808">Transferase</keyword>